<dbReference type="EC" id="2.7.11.1" evidence="18"/>
<dbReference type="GO" id="GO:0016020">
    <property type="term" value="C:membrane"/>
    <property type="evidence" value="ECO:0007669"/>
    <property type="project" value="UniProtKB-SubCell"/>
</dbReference>
<evidence type="ECO:0000256" key="9">
    <source>
        <dbReference type="ARBA" id="ARBA00022777"/>
    </source>
</evidence>
<dbReference type="OrthoDB" id="1930390at2759"/>
<dbReference type="Pfam" id="PF08276">
    <property type="entry name" value="PAN_2"/>
    <property type="match status" value="1"/>
</dbReference>
<evidence type="ECO:0000256" key="16">
    <source>
        <dbReference type="ARBA" id="ARBA00047899"/>
    </source>
</evidence>
<dbReference type="SMART" id="SM00220">
    <property type="entry name" value="S_TKc"/>
    <property type="match status" value="1"/>
</dbReference>
<evidence type="ECO:0000259" key="22">
    <source>
        <dbReference type="PROSITE" id="PS50927"/>
    </source>
</evidence>
<evidence type="ECO:0000256" key="8">
    <source>
        <dbReference type="ARBA" id="ARBA00022741"/>
    </source>
</evidence>
<keyword evidence="24" id="KW-1185">Reference proteome</keyword>
<dbReference type="PANTHER" id="PTHR47976">
    <property type="entry name" value="G-TYPE LECTIN S-RECEPTOR-LIKE SERINE/THREONINE-PROTEIN KINASE SD2-5"/>
    <property type="match status" value="1"/>
</dbReference>
<evidence type="ECO:0000256" key="17">
    <source>
        <dbReference type="ARBA" id="ARBA00048679"/>
    </source>
</evidence>
<dbReference type="PIRSF" id="PIRSF000641">
    <property type="entry name" value="SRK"/>
    <property type="match status" value="1"/>
</dbReference>
<dbReference type="InterPro" id="IPR008271">
    <property type="entry name" value="Ser/Thr_kinase_AS"/>
</dbReference>
<keyword evidence="2 18" id="KW-0723">Serine/threonine-protein kinase</keyword>
<dbReference type="CDD" id="cd01098">
    <property type="entry name" value="PAN_AP_plant"/>
    <property type="match status" value="1"/>
</dbReference>
<dbReference type="EMBL" id="JAAIUW010000006">
    <property type="protein sequence ID" value="KAF7828462.1"/>
    <property type="molecule type" value="Genomic_DNA"/>
</dbReference>
<dbReference type="Pfam" id="PF00069">
    <property type="entry name" value="Pkinase"/>
    <property type="match status" value="1"/>
</dbReference>
<gene>
    <name evidence="23" type="ORF">G2W53_019626</name>
</gene>
<sequence length="785" mass="88525">MTIPNIFFLPLLLLVPHQAFANVTLNSTLSTNDPNPLWLSSSGVFAFGFQQINNNTSLFLLAIWFNKISSKTIVWTASTSNPAPAGSEVKLTAQGLTLTNPQGHLLWSVQVEPSEDVSHAAMLDTGNFVLSSSNSSYLWQSFNNPTDTLLPSQTLDLNGKLYSRFTQNNYTKGRFELYFDEQNLKLSPIGWPTESRYASYLRVDANASQAQLVFNETGDIYVETSGGSKISLGWDNSYFDANRFFYRATLEYYGVFTQYSLPKGSSDENQVWSIVRYVPGNICNDIFDEFGSGGCGFNSYCTWENNRPNCWCPEGYSMVDPNNEFGGCQPNFSLGCGADSQENPQEVYEMKVLPNVNWPLGDFERLMNYTQDECKQSCLYDCNCAAAVFGNQCWKKRLPLSNGRLDQSAGTTITLIKLRIRPLSDTVVKKEDGVQHAVLGSLIGSLVINTLLLATVVLILLLKFKGKEIVKVSSLVETNLHSFTYHELKEATLGFSEEVGRGSFGIVYKGSLKSGSDNNVIAVKRLDRLAQEREKEFKTELSAIGKTCHKHLVRLIGFCDEGVHRLLVYEFMSNGTLAQILFGQPKPIWNLRVRFALGIARGLLYLHEECDTPIIHCDIKHQNILIDQHFMPKISDFGLAKLLLWDQSRTNTMIRGTRGYVAPEWFKNVPVTTKVDVYSFGVMLLEIICCRRSVVNDVDSEEEEKVLLTDWAYDCYMERRLHVLVENDREAMGDKGRLKKWVMIAMWCIQENHEIRPTMKTVMLMLEGHVDVPEPPLPSSFTLTS</sequence>
<feature type="signal peptide" evidence="20">
    <location>
        <begin position="1"/>
        <end position="21"/>
    </location>
</feature>
<evidence type="ECO:0000256" key="18">
    <source>
        <dbReference type="PIRNR" id="PIRNR000641"/>
    </source>
</evidence>
<keyword evidence="13" id="KW-1015">Disulfide bond</keyword>
<evidence type="ECO:0000256" key="6">
    <source>
        <dbReference type="ARBA" id="ARBA00022729"/>
    </source>
</evidence>
<feature type="binding site" evidence="19">
    <location>
        <position position="524"/>
    </location>
    <ligand>
        <name>ATP</name>
        <dbReference type="ChEBI" id="CHEBI:30616"/>
    </ligand>
</feature>
<accession>A0A834TW82</accession>
<evidence type="ECO:0000313" key="23">
    <source>
        <dbReference type="EMBL" id="KAF7828462.1"/>
    </source>
</evidence>
<dbReference type="Gene3D" id="2.90.10.10">
    <property type="entry name" value="Bulb-type lectin domain"/>
    <property type="match status" value="1"/>
</dbReference>
<dbReference type="FunFam" id="1.10.510.10:FF:000237">
    <property type="entry name" value="G-type lectin S-receptor-like serine/threonine-protein kinase"/>
    <property type="match status" value="1"/>
</dbReference>
<keyword evidence="4 18" id="KW-0808">Transferase</keyword>
<proteinExistence type="inferred from homology"/>
<evidence type="ECO:0000256" key="14">
    <source>
        <dbReference type="ARBA" id="ARBA00023170"/>
    </source>
</evidence>
<dbReference type="InterPro" id="IPR001480">
    <property type="entry name" value="Bulb-type_lectin_dom"/>
</dbReference>
<dbReference type="InterPro" id="IPR024171">
    <property type="entry name" value="SRK-like_kinase"/>
</dbReference>
<evidence type="ECO:0000256" key="12">
    <source>
        <dbReference type="ARBA" id="ARBA00023136"/>
    </source>
</evidence>
<dbReference type="Gene3D" id="1.10.510.10">
    <property type="entry name" value="Transferase(Phosphotransferase) domain 1"/>
    <property type="match status" value="1"/>
</dbReference>
<dbReference type="InterPro" id="IPR011009">
    <property type="entry name" value="Kinase-like_dom_sf"/>
</dbReference>
<dbReference type="InterPro" id="IPR003609">
    <property type="entry name" value="Pan_app"/>
</dbReference>
<evidence type="ECO:0000256" key="4">
    <source>
        <dbReference type="ARBA" id="ARBA00022679"/>
    </source>
</evidence>
<dbReference type="SUPFAM" id="SSF56112">
    <property type="entry name" value="Protein kinase-like (PK-like)"/>
    <property type="match status" value="1"/>
</dbReference>
<comment type="caution">
    <text evidence="23">The sequence shown here is derived from an EMBL/GenBank/DDBJ whole genome shotgun (WGS) entry which is preliminary data.</text>
</comment>
<dbReference type="FunFam" id="2.90.10.10:FF:000013">
    <property type="entry name" value="G-type lectin S-receptor-like serine/threonine-protein kinase LECRK1"/>
    <property type="match status" value="1"/>
</dbReference>
<feature type="chain" id="PRO_5032957475" description="Receptor-like serine/threonine-protein kinase" evidence="20">
    <location>
        <begin position="22"/>
        <end position="785"/>
    </location>
</feature>
<keyword evidence="3" id="KW-0245">EGF-like domain</keyword>
<keyword evidence="6 20" id="KW-0732">Signal</keyword>
<dbReference type="GO" id="GO:0005524">
    <property type="term" value="F:ATP binding"/>
    <property type="evidence" value="ECO:0007669"/>
    <property type="project" value="UniProtKB-UniRule"/>
</dbReference>
<dbReference type="InterPro" id="IPR017441">
    <property type="entry name" value="Protein_kinase_ATP_BS"/>
</dbReference>
<dbReference type="Gene3D" id="3.30.200.20">
    <property type="entry name" value="Phosphorylase Kinase, domain 1"/>
    <property type="match status" value="1"/>
</dbReference>
<dbReference type="Proteomes" id="UP000634136">
    <property type="component" value="Unassembled WGS sequence"/>
</dbReference>
<comment type="similarity">
    <text evidence="18">Belongs to the protein kinase superfamily. Ser/Thr protein kinase family.</text>
</comment>
<dbReference type="PROSITE" id="PS00107">
    <property type="entry name" value="PROTEIN_KINASE_ATP"/>
    <property type="match status" value="1"/>
</dbReference>
<evidence type="ECO:0000256" key="11">
    <source>
        <dbReference type="ARBA" id="ARBA00022989"/>
    </source>
</evidence>
<dbReference type="InterPro" id="IPR036426">
    <property type="entry name" value="Bulb-type_lectin_dom_sf"/>
</dbReference>
<reference evidence="23" key="1">
    <citation type="submission" date="2020-09" db="EMBL/GenBank/DDBJ databases">
        <title>Genome-Enabled Discovery of Anthraquinone Biosynthesis in Senna tora.</title>
        <authorList>
            <person name="Kang S.-H."/>
            <person name="Pandey R.P."/>
            <person name="Lee C.-M."/>
            <person name="Sim J.-S."/>
            <person name="Jeong J.-T."/>
            <person name="Choi B.-S."/>
            <person name="Jung M."/>
            <person name="Ginzburg D."/>
            <person name="Zhao K."/>
            <person name="Won S.Y."/>
            <person name="Oh T.-J."/>
            <person name="Yu Y."/>
            <person name="Kim N.-H."/>
            <person name="Lee O.R."/>
            <person name="Lee T.-H."/>
            <person name="Bashyal P."/>
            <person name="Kim T.-S."/>
            <person name="Lee W.-H."/>
            <person name="Kawkins C."/>
            <person name="Kim C.-K."/>
            <person name="Kim J.S."/>
            <person name="Ahn B.O."/>
            <person name="Rhee S.Y."/>
            <person name="Sohng J.K."/>
        </authorList>
    </citation>
    <scope>NUCLEOTIDE SEQUENCE</scope>
    <source>
        <tissue evidence="23">Leaf</tissue>
    </source>
</reference>
<keyword evidence="14 23" id="KW-0675">Receptor</keyword>
<feature type="domain" description="Bulb-type lectin" evidence="22">
    <location>
        <begin position="22"/>
        <end position="143"/>
    </location>
</feature>
<keyword evidence="12" id="KW-0472">Membrane</keyword>
<keyword evidence="7 23" id="KW-0430">Lectin</keyword>
<dbReference type="SMART" id="SM00108">
    <property type="entry name" value="B_lectin"/>
    <property type="match status" value="1"/>
</dbReference>
<dbReference type="Pfam" id="PF01453">
    <property type="entry name" value="B_lectin"/>
    <property type="match status" value="1"/>
</dbReference>
<dbReference type="PANTHER" id="PTHR47976:SF56">
    <property type="entry name" value="RECEPTOR-LIKE SERINE_THREONINE-PROTEIN KINASE"/>
    <property type="match status" value="1"/>
</dbReference>
<evidence type="ECO:0000259" key="21">
    <source>
        <dbReference type="PROSITE" id="PS50011"/>
    </source>
</evidence>
<comment type="catalytic activity">
    <reaction evidence="17 18">
        <text>L-seryl-[protein] + ATP = O-phospho-L-seryl-[protein] + ADP + H(+)</text>
        <dbReference type="Rhea" id="RHEA:17989"/>
        <dbReference type="Rhea" id="RHEA-COMP:9863"/>
        <dbReference type="Rhea" id="RHEA-COMP:11604"/>
        <dbReference type="ChEBI" id="CHEBI:15378"/>
        <dbReference type="ChEBI" id="CHEBI:29999"/>
        <dbReference type="ChEBI" id="CHEBI:30616"/>
        <dbReference type="ChEBI" id="CHEBI:83421"/>
        <dbReference type="ChEBI" id="CHEBI:456216"/>
        <dbReference type="EC" id="2.7.11.1"/>
    </reaction>
</comment>
<evidence type="ECO:0000256" key="20">
    <source>
        <dbReference type="SAM" id="SignalP"/>
    </source>
</evidence>
<evidence type="ECO:0000256" key="3">
    <source>
        <dbReference type="ARBA" id="ARBA00022536"/>
    </source>
</evidence>
<comment type="catalytic activity">
    <reaction evidence="16 18">
        <text>L-threonyl-[protein] + ATP = O-phospho-L-threonyl-[protein] + ADP + H(+)</text>
        <dbReference type="Rhea" id="RHEA:46608"/>
        <dbReference type="Rhea" id="RHEA-COMP:11060"/>
        <dbReference type="Rhea" id="RHEA-COMP:11605"/>
        <dbReference type="ChEBI" id="CHEBI:15378"/>
        <dbReference type="ChEBI" id="CHEBI:30013"/>
        <dbReference type="ChEBI" id="CHEBI:30616"/>
        <dbReference type="ChEBI" id="CHEBI:61977"/>
        <dbReference type="ChEBI" id="CHEBI:456216"/>
        <dbReference type="EC" id="2.7.11.1"/>
    </reaction>
</comment>
<dbReference type="InterPro" id="IPR000719">
    <property type="entry name" value="Prot_kinase_dom"/>
</dbReference>
<keyword evidence="9 18" id="KW-0418">Kinase</keyword>
<evidence type="ECO:0000256" key="2">
    <source>
        <dbReference type="ARBA" id="ARBA00022527"/>
    </source>
</evidence>
<dbReference type="FunFam" id="3.30.200.20:FF:000059">
    <property type="entry name" value="S-receptor-like serine/threonine-protein kinase"/>
    <property type="match status" value="1"/>
</dbReference>
<dbReference type="InterPro" id="IPR051343">
    <property type="entry name" value="G-type_lectin_kinases/EP1-like"/>
</dbReference>
<dbReference type="SUPFAM" id="SSF51110">
    <property type="entry name" value="alpha-D-mannose-specific plant lectins"/>
    <property type="match status" value="1"/>
</dbReference>
<evidence type="ECO:0000256" key="1">
    <source>
        <dbReference type="ARBA" id="ARBA00004479"/>
    </source>
</evidence>
<dbReference type="PROSITE" id="PS50011">
    <property type="entry name" value="PROTEIN_KINASE_DOM"/>
    <property type="match status" value="1"/>
</dbReference>
<evidence type="ECO:0000313" key="24">
    <source>
        <dbReference type="Proteomes" id="UP000634136"/>
    </source>
</evidence>
<keyword evidence="8 18" id="KW-0547">Nucleotide-binding</keyword>
<dbReference type="PROSITE" id="PS00108">
    <property type="entry name" value="PROTEIN_KINASE_ST"/>
    <property type="match status" value="1"/>
</dbReference>
<dbReference type="GO" id="GO:0030246">
    <property type="term" value="F:carbohydrate binding"/>
    <property type="evidence" value="ECO:0007669"/>
    <property type="project" value="UniProtKB-KW"/>
</dbReference>
<dbReference type="GO" id="GO:0004674">
    <property type="term" value="F:protein serine/threonine kinase activity"/>
    <property type="evidence" value="ECO:0007669"/>
    <property type="project" value="UniProtKB-KW"/>
</dbReference>
<keyword evidence="5" id="KW-0812">Transmembrane</keyword>
<evidence type="ECO:0000256" key="10">
    <source>
        <dbReference type="ARBA" id="ARBA00022840"/>
    </source>
</evidence>
<keyword evidence="10 18" id="KW-0067">ATP-binding</keyword>
<comment type="subcellular location">
    <subcellularLocation>
        <location evidence="1">Membrane</location>
        <topology evidence="1">Single-pass type I membrane protein</topology>
    </subcellularLocation>
</comment>
<name>A0A834TW82_9FABA</name>
<dbReference type="PROSITE" id="PS50927">
    <property type="entry name" value="BULB_LECTIN"/>
    <property type="match status" value="1"/>
</dbReference>
<keyword evidence="15" id="KW-0325">Glycoprotein</keyword>
<feature type="domain" description="Protein kinase" evidence="21">
    <location>
        <begin position="493"/>
        <end position="772"/>
    </location>
</feature>
<evidence type="ECO:0000256" key="19">
    <source>
        <dbReference type="PROSITE-ProRule" id="PRU10141"/>
    </source>
</evidence>
<evidence type="ECO:0000256" key="13">
    <source>
        <dbReference type="ARBA" id="ARBA00023157"/>
    </source>
</evidence>
<evidence type="ECO:0000256" key="5">
    <source>
        <dbReference type="ARBA" id="ARBA00022692"/>
    </source>
</evidence>
<organism evidence="23 24">
    <name type="scientific">Senna tora</name>
    <dbReference type="NCBI Taxonomy" id="362788"/>
    <lineage>
        <taxon>Eukaryota</taxon>
        <taxon>Viridiplantae</taxon>
        <taxon>Streptophyta</taxon>
        <taxon>Embryophyta</taxon>
        <taxon>Tracheophyta</taxon>
        <taxon>Spermatophyta</taxon>
        <taxon>Magnoliopsida</taxon>
        <taxon>eudicotyledons</taxon>
        <taxon>Gunneridae</taxon>
        <taxon>Pentapetalae</taxon>
        <taxon>rosids</taxon>
        <taxon>fabids</taxon>
        <taxon>Fabales</taxon>
        <taxon>Fabaceae</taxon>
        <taxon>Caesalpinioideae</taxon>
        <taxon>Cassia clade</taxon>
        <taxon>Senna</taxon>
    </lineage>
</organism>
<keyword evidence="11" id="KW-1133">Transmembrane helix</keyword>
<dbReference type="AlphaFoldDB" id="A0A834TW82"/>
<evidence type="ECO:0000256" key="7">
    <source>
        <dbReference type="ARBA" id="ARBA00022734"/>
    </source>
</evidence>
<evidence type="ECO:0000256" key="15">
    <source>
        <dbReference type="ARBA" id="ARBA00023180"/>
    </source>
</evidence>
<protein>
    <recommendedName>
        <fullName evidence="18">Receptor-like serine/threonine-protein kinase</fullName>
        <ecNumber evidence="18">2.7.11.1</ecNumber>
    </recommendedName>
</protein>